<evidence type="ECO:0000256" key="10">
    <source>
        <dbReference type="ARBA" id="ARBA00023242"/>
    </source>
</evidence>
<comment type="caution">
    <text evidence="14">The sequence shown here is derived from an EMBL/GenBank/DDBJ whole genome shotgun (WGS) entry which is preliminary data.</text>
</comment>
<feature type="region of interest" description="Disordered" evidence="12">
    <location>
        <begin position="480"/>
        <end position="520"/>
    </location>
</feature>
<feature type="domain" description="C2H2-type" evidence="13">
    <location>
        <begin position="695"/>
        <end position="722"/>
    </location>
</feature>
<feature type="domain" description="C2H2-type" evidence="13">
    <location>
        <begin position="667"/>
        <end position="694"/>
    </location>
</feature>
<feature type="region of interest" description="Disordered" evidence="12">
    <location>
        <begin position="238"/>
        <end position="265"/>
    </location>
</feature>
<dbReference type="GO" id="GO:0008270">
    <property type="term" value="F:zinc ion binding"/>
    <property type="evidence" value="ECO:0007669"/>
    <property type="project" value="UniProtKB-KW"/>
</dbReference>
<reference evidence="14" key="1">
    <citation type="journal article" date="2023" name="Front. Mar. Sci.">
        <title>A new Merluccius polli reference genome to investigate the effects of global change in West African waters.</title>
        <authorList>
            <person name="Mateo J.L."/>
            <person name="Blanco-Fernandez C."/>
            <person name="Garcia-Vazquez E."/>
            <person name="Machado-Schiaffino G."/>
        </authorList>
    </citation>
    <scope>NUCLEOTIDE SEQUENCE</scope>
    <source>
        <strain evidence="14">C29</strain>
        <tissue evidence="14">Fin</tissue>
    </source>
</reference>
<keyword evidence="15" id="KW-1185">Reference proteome</keyword>
<feature type="domain" description="C2H2-type" evidence="13">
    <location>
        <begin position="639"/>
        <end position="666"/>
    </location>
</feature>
<gene>
    <name evidence="14" type="primary">ZNF616_0</name>
    <name evidence="14" type="ORF">N1851_004166</name>
</gene>
<keyword evidence="10" id="KW-0539">Nucleus</keyword>
<dbReference type="PANTHER" id="PTHR16515:SF49">
    <property type="entry name" value="GASTRULA ZINC FINGER PROTEIN XLCGF49.1-LIKE-RELATED"/>
    <property type="match status" value="1"/>
</dbReference>
<evidence type="ECO:0000256" key="12">
    <source>
        <dbReference type="SAM" id="MobiDB-lite"/>
    </source>
</evidence>
<dbReference type="InterPro" id="IPR036236">
    <property type="entry name" value="Znf_C2H2_sf"/>
</dbReference>
<feature type="domain" description="C2H2-type" evidence="13">
    <location>
        <begin position="341"/>
        <end position="368"/>
    </location>
</feature>
<evidence type="ECO:0000256" key="7">
    <source>
        <dbReference type="ARBA" id="ARBA00023015"/>
    </source>
</evidence>
<accession>A0AA47N8W6</accession>
<keyword evidence="4" id="KW-0677">Repeat</keyword>
<organism evidence="14 15">
    <name type="scientific">Merluccius polli</name>
    <name type="common">Benguela hake</name>
    <name type="synonym">Merluccius cadenati</name>
    <dbReference type="NCBI Taxonomy" id="89951"/>
    <lineage>
        <taxon>Eukaryota</taxon>
        <taxon>Metazoa</taxon>
        <taxon>Chordata</taxon>
        <taxon>Craniata</taxon>
        <taxon>Vertebrata</taxon>
        <taxon>Euteleostomi</taxon>
        <taxon>Actinopterygii</taxon>
        <taxon>Neopterygii</taxon>
        <taxon>Teleostei</taxon>
        <taxon>Neoteleostei</taxon>
        <taxon>Acanthomorphata</taxon>
        <taxon>Zeiogadaria</taxon>
        <taxon>Gadariae</taxon>
        <taxon>Gadiformes</taxon>
        <taxon>Gadoidei</taxon>
        <taxon>Merlucciidae</taxon>
        <taxon>Merluccius</taxon>
    </lineage>
</organism>
<keyword evidence="9" id="KW-0804">Transcription</keyword>
<comment type="subcellular location">
    <subcellularLocation>
        <location evidence="1">Nucleus</location>
    </subcellularLocation>
</comment>
<dbReference type="CDD" id="cd00065">
    <property type="entry name" value="FYVE_like_SF"/>
    <property type="match status" value="1"/>
</dbReference>
<keyword evidence="5 11" id="KW-0863">Zinc-finger</keyword>
<dbReference type="GO" id="GO:0010468">
    <property type="term" value="P:regulation of gene expression"/>
    <property type="evidence" value="ECO:0007669"/>
    <property type="project" value="TreeGrafter"/>
</dbReference>
<evidence type="ECO:0000256" key="9">
    <source>
        <dbReference type="ARBA" id="ARBA00023163"/>
    </source>
</evidence>
<dbReference type="Gene3D" id="3.30.160.60">
    <property type="entry name" value="Classic Zinc Finger"/>
    <property type="match status" value="6"/>
</dbReference>
<dbReference type="SMART" id="SM00355">
    <property type="entry name" value="ZnF_C2H2"/>
    <property type="match status" value="7"/>
</dbReference>
<evidence type="ECO:0000256" key="11">
    <source>
        <dbReference type="PROSITE-ProRule" id="PRU00042"/>
    </source>
</evidence>
<evidence type="ECO:0000256" key="3">
    <source>
        <dbReference type="ARBA" id="ARBA00022723"/>
    </source>
</evidence>
<keyword evidence="7" id="KW-0805">Transcription regulation</keyword>
<dbReference type="FunFam" id="3.30.160.60:FF:000765">
    <property type="entry name" value="Zinc finger 45-like"/>
    <property type="match status" value="1"/>
</dbReference>
<dbReference type="PANTHER" id="PTHR16515">
    <property type="entry name" value="PR DOMAIN ZINC FINGER PROTEIN"/>
    <property type="match status" value="1"/>
</dbReference>
<dbReference type="PROSITE" id="PS50157">
    <property type="entry name" value="ZINC_FINGER_C2H2_2"/>
    <property type="match status" value="7"/>
</dbReference>
<keyword evidence="6" id="KW-0862">Zinc</keyword>
<dbReference type="EMBL" id="JAOPHQ010000632">
    <property type="protein sequence ID" value="KAK0153761.1"/>
    <property type="molecule type" value="Genomic_DNA"/>
</dbReference>
<dbReference type="GO" id="GO:0005634">
    <property type="term" value="C:nucleus"/>
    <property type="evidence" value="ECO:0007669"/>
    <property type="project" value="UniProtKB-SubCell"/>
</dbReference>
<dbReference type="Proteomes" id="UP001174136">
    <property type="component" value="Unassembled WGS sequence"/>
</dbReference>
<evidence type="ECO:0000256" key="2">
    <source>
        <dbReference type="ARBA" id="ARBA00006991"/>
    </source>
</evidence>
<feature type="domain" description="C2H2-type" evidence="13">
    <location>
        <begin position="313"/>
        <end position="340"/>
    </location>
</feature>
<evidence type="ECO:0000259" key="13">
    <source>
        <dbReference type="PROSITE" id="PS50157"/>
    </source>
</evidence>
<evidence type="ECO:0000256" key="1">
    <source>
        <dbReference type="ARBA" id="ARBA00004123"/>
    </source>
</evidence>
<comment type="similarity">
    <text evidence="2">Belongs to the krueppel C2H2-type zinc-finger protein family.</text>
</comment>
<dbReference type="AlphaFoldDB" id="A0AA47N8W6"/>
<feature type="domain" description="C2H2-type" evidence="13">
    <location>
        <begin position="723"/>
        <end position="750"/>
    </location>
</feature>
<evidence type="ECO:0000256" key="4">
    <source>
        <dbReference type="ARBA" id="ARBA00022737"/>
    </source>
</evidence>
<sequence>MPINMSPCGSTLEEQLSSIMDVLAKAAVSEISQLFSEGSAALRLQISQSLKENEALRTRMKVMRSELFSLRLQTRSNASRAASRFALARANISRPRSKPLGNGLKPLMDHKAVGNTPPLKPCKSEGSSVTAGETPDIILIKDEEDIGGCRPAVEDCDGFGDRSMQRAATTEGLHVDAPGSSHMSSRNEELRIVSVHGQGEEGRLVVDGPDTLFSASELEALSSLSLDPSITHDGILSFNSGPSERVPAARGMQDGAGRPGSDGQAERLHRLQATQSLNHAGVVGNDRRQPGHFGAEFPLKHNQVFPHAVAKSLDCSFCGERFASHEELIHHRAGHTGEPPSSCALCGKLLSNKASLNLHMRIHTGEKPYVCNQCGKRFTQSGSLKIHLRTHSGERPCEQLSSIMDVLAKAAVSEISQLFSEGSAALRLQISQSLKENEALRTRMKVMRSELFSLRLQTRSNASRAASRFALARANISRPRSKPLGNEDCDGFGDRSAQRAATTESLHVDAPGSSHMSGRSEELRIVSVHGQGEEGRLAADGPDTLFTASELEALSSLSPDPGITHNSLFSFNSGPSERVPAQGMRPGRDGQAERLHRLQAALSLNHAGAAGDDRGRPPGQFPPPQHSLVVFPHAAAKSMDCSFCGERFTCREELILHRAGHTGERPSSCALCGKSFANKATLNIHMRIHTGEKPYVCNQCGKSFSQSCSLKIHLRTHSGEKPYVCPQCTASFNNPSNLRRHMVKHSSTRRFDTG</sequence>
<evidence type="ECO:0000256" key="8">
    <source>
        <dbReference type="ARBA" id="ARBA00023125"/>
    </source>
</evidence>
<protein>
    <submittedName>
        <fullName evidence="14">Zinc finger protein 616</fullName>
    </submittedName>
</protein>
<dbReference type="GO" id="GO:0003677">
    <property type="term" value="F:DNA binding"/>
    <property type="evidence" value="ECO:0007669"/>
    <property type="project" value="UniProtKB-KW"/>
</dbReference>
<keyword evidence="8" id="KW-0238">DNA-binding</keyword>
<evidence type="ECO:0000313" key="15">
    <source>
        <dbReference type="Proteomes" id="UP001174136"/>
    </source>
</evidence>
<dbReference type="SUPFAM" id="SSF57667">
    <property type="entry name" value="beta-beta-alpha zinc fingers"/>
    <property type="match status" value="4"/>
</dbReference>
<dbReference type="FunFam" id="3.30.160.60:FF:000100">
    <property type="entry name" value="Zinc finger 45-like"/>
    <property type="match status" value="1"/>
</dbReference>
<dbReference type="Pfam" id="PF00096">
    <property type="entry name" value="zf-C2H2"/>
    <property type="match status" value="5"/>
</dbReference>
<dbReference type="InterPro" id="IPR050331">
    <property type="entry name" value="Zinc_finger"/>
</dbReference>
<dbReference type="FunFam" id="3.30.160.60:FF:001480">
    <property type="entry name" value="Si:cabz01071911.3"/>
    <property type="match status" value="1"/>
</dbReference>
<proteinExistence type="inferred from homology"/>
<feature type="domain" description="C2H2-type" evidence="13">
    <location>
        <begin position="369"/>
        <end position="396"/>
    </location>
</feature>
<evidence type="ECO:0000256" key="6">
    <source>
        <dbReference type="ARBA" id="ARBA00022833"/>
    </source>
</evidence>
<keyword evidence="3" id="KW-0479">Metal-binding</keyword>
<dbReference type="InterPro" id="IPR013087">
    <property type="entry name" value="Znf_C2H2_type"/>
</dbReference>
<evidence type="ECO:0000313" key="14">
    <source>
        <dbReference type="EMBL" id="KAK0153761.1"/>
    </source>
</evidence>
<evidence type="ECO:0000256" key="5">
    <source>
        <dbReference type="ARBA" id="ARBA00022771"/>
    </source>
</evidence>
<dbReference type="PROSITE" id="PS00028">
    <property type="entry name" value="ZINC_FINGER_C2H2_1"/>
    <property type="match status" value="7"/>
</dbReference>
<name>A0AA47N8W6_MERPO</name>
<dbReference type="FunFam" id="3.30.160.60:FF:002343">
    <property type="entry name" value="Zinc finger protein 33A"/>
    <property type="match status" value="1"/>
</dbReference>
<dbReference type="FunFam" id="3.30.160.60:FF:000446">
    <property type="entry name" value="Zinc finger protein"/>
    <property type="match status" value="1"/>
</dbReference>